<sequence>MTVHPSHMDDTELLLYQFKEGNNKAFYRIYQLHYVSLWHFAHYLIDNKADAEDIVANAFFKLWKQCATFNSLDRIKPFLVVVTRNACYDYLKHNKVKKAAREELLHTSARSEEDIQANLFKGEILQKAVNEIENLPVRMRRIFKMIYMEGLSNTEIANKLNITESTVRVQKTKALQQLRASLLKRGLLTTCVAPLLAHWFL</sequence>
<proteinExistence type="predicted"/>
<keyword evidence="2" id="KW-1185">Reference proteome</keyword>
<reference evidence="1" key="1">
    <citation type="submission" date="2021-03" db="EMBL/GenBank/DDBJ databases">
        <title>Evolutionary priming and transition to the ectomycorrhizal habit in an iconic lineage of mushroom-forming fungi: is preadaptation a requirement?</title>
        <authorList>
            <consortium name="DOE Joint Genome Institute"/>
            <person name="Looney B.P."/>
            <person name="Miyauchi S."/>
            <person name="Morin E."/>
            <person name="Drula E."/>
            <person name="Courty P.E."/>
            <person name="Chicoki N."/>
            <person name="Fauchery L."/>
            <person name="Kohler A."/>
            <person name="Kuo A."/>
            <person name="LaButti K."/>
            <person name="Pangilinan J."/>
            <person name="Lipzen A."/>
            <person name="Riley R."/>
            <person name="Andreopoulos W."/>
            <person name="He G."/>
            <person name="Johnson J."/>
            <person name="Barry K.W."/>
            <person name="Grigoriev I.V."/>
            <person name="Nagy L."/>
            <person name="Hibbett D."/>
            <person name="Henrissat B."/>
            <person name="Matheny P.B."/>
            <person name="Labbe J."/>
            <person name="Martin A.F."/>
        </authorList>
    </citation>
    <scope>NUCLEOTIDE SEQUENCE</scope>
    <source>
        <strain evidence="1">BPL698</strain>
    </source>
</reference>
<protein>
    <submittedName>
        <fullName evidence="1">RNA polymerase, sigma-24 subunit, ECF subfamily</fullName>
    </submittedName>
</protein>
<gene>
    <name evidence="1" type="ORF">F5148DRAFT_1294069</name>
</gene>
<organism evidence="1 2">
    <name type="scientific">Russula earlei</name>
    <dbReference type="NCBI Taxonomy" id="71964"/>
    <lineage>
        <taxon>Eukaryota</taxon>
        <taxon>Fungi</taxon>
        <taxon>Dikarya</taxon>
        <taxon>Basidiomycota</taxon>
        <taxon>Agaricomycotina</taxon>
        <taxon>Agaricomycetes</taxon>
        <taxon>Russulales</taxon>
        <taxon>Russulaceae</taxon>
        <taxon>Russula</taxon>
    </lineage>
</organism>
<dbReference type="Proteomes" id="UP001207468">
    <property type="component" value="Unassembled WGS sequence"/>
</dbReference>
<accession>A0ACC0TSM1</accession>
<dbReference type="EMBL" id="JAGFNK010000873">
    <property type="protein sequence ID" value="KAI9437920.1"/>
    <property type="molecule type" value="Genomic_DNA"/>
</dbReference>
<evidence type="ECO:0000313" key="2">
    <source>
        <dbReference type="Proteomes" id="UP001207468"/>
    </source>
</evidence>
<comment type="caution">
    <text evidence="1">The sequence shown here is derived from an EMBL/GenBank/DDBJ whole genome shotgun (WGS) entry which is preliminary data.</text>
</comment>
<name>A0ACC0TSM1_9AGAM</name>
<evidence type="ECO:0000313" key="1">
    <source>
        <dbReference type="EMBL" id="KAI9437920.1"/>
    </source>
</evidence>